<dbReference type="Proteomes" id="UP000198981">
    <property type="component" value="Unassembled WGS sequence"/>
</dbReference>
<dbReference type="GO" id="GO:0046872">
    <property type="term" value="F:metal ion binding"/>
    <property type="evidence" value="ECO:0007669"/>
    <property type="project" value="UniProtKB-KW"/>
</dbReference>
<protein>
    <submittedName>
        <fullName evidence="7">Glutathionylspermidine synthase</fullName>
    </submittedName>
</protein>
<keyword evidence="3" id="KW-0547">Nucleotide-binding</keyword>
<dbReference type="Pfam" id="PF03738">
    <property type="entry name" value="GSP_synth"/>
    <property type="match status" value="1"/>
</dbReference>
<dbReference type="RefSeq" id="WP_092799754.1">
    <property type="nucleotide sequence ID" value="NZ_FMUH01000001.1"/>
</dbReference>
<dbReference type="AlphaFoldDB" id="A0A1G4XF45"/>
<dbReference type="SUPFAM" id="SSF52440">
    <property type="entry name" value="PreATP-grasp domain"/>
    <property type="match status" value="1"/>
</dbReference>
<dbReference type="InterPro" id="IPR016185">
    <property type="entry name" value="PreATP-grasp_dom_sf"/>
</dbReference>
<keyword evidence="8" id="KW-1185">Reference proteome</keyword>
<reference evidence="8" key="1">
    <citation type="submission" date="2016-10" db="EMBL/GenBank/DDBJ databases">
        <authorList>
            <person name="Varghese N."/>
            <person name="Submissions S."/>
        </authorList>
    </citation>
    <scope>NUCLEOTIDE SEQUENCE [LARGE SCALE GENOMIC DNA]</scope>
    <source>
        <strain evidence="8">DSM 45722</strain>
    </source>
</reference>
<dbReference type="GO" id="GO:0005524">
    <property type="term" value="F:ATP binding"/>
    <property type="evidence" value="ECO:0007669"/>
    <property type="project" value="UniProtKB-KW"/>
</dbReference>
<dbReference type="EMBL" id="FMUH01000001">
    <property type="protein sequence ID" value="SCX39746.1"/>
    <property type="molecule type" value="Genomic_DNA"/>
</dbReference>
<dbReference type="GO" id="GO:0016874">
    <property type="term" value="F:ligase activity"/>
    <property type="evidence" value="ECO:0007669"/>
    <property type="project" value="UniProtKB-KW"/>
</dbReference>
<feature type="domain" description="Glutathionylspermidine synthase pre-ATP-grasp-like" evidence="6">
    <location>
        <begin position="13"/>
        <end position="428"/>
    </location>
</feature>
<gene>
    <name evidence="7" type="ORF">SAMN03159343_0769</name>
</gene>
<evidence type="ECO:0000256" key="2">
    <source>
        <dbReference type="ARBA" id="ARBA00022723"/>
    </source>
</evidence>
<evidence type="ECO:0000256" key="1">
    <source>
        <dbReference type="ARBA" id="ARBA00022598"/>
    </source>
</evidence>
<dbReference type="OrthoDB" id="9765517at2"/>
<evidence type="ECO:0000259" key="6">
    <source>
        <dbReference type="Pfam" id="PF03738"/>
    </source>
</evidence>
<evidence type="ECO:0000256" key="5">
    <source>
        <dbReference type="ARBA" id="ARBA00022842"/>
    </source>
</evidence>
<keyword evidence="1" id="KW-0436">Ligase</keyword>
<evidence type="ECO:0000313" key="8">
    <source>
        <dbReference type="Proteomes" id="UP000198981"/>
    </source>
</evidence>
<dbReference type="Gene3D" id="3.30.1490.330">
    <property type="match status" value="1"/>
</dbReference>
<keyword evidence="5" id="KW-0460">Magnesium</keyword>
<keyword evidence="4" id="KW-0067">ATP-binding</keyword>
<dbReference type="InterPro" id="IPR005494">
    <property type="entry name" value="GSPS_pre-ATP-grasp-like_dom"/>
</dbReference>
<evidence type="ECO:0000256" key="4">
    <source>
        <dbReference type="ARBA" id="ARBA00022840"/>
    </source>
</evidence>
<evidence type="ECO:0000256" key="3">
    <source>
        <dbReference type="ARBA" id="ARBA00022741"/>
    </source>
</evidence>
<dbReference type="STRING" id="1960309.SAMN03159343_0769"/>
<sequence length="438" mass="49517">MRRVHDGVVRPGWQQTITDQGLTYWETELPDGSTTSYWREGQFYDFTAVEIAQLERDAATLFEMCVEAGDHMVAHPELMLKMGIPEYTHEQVVGTWNDDPSRQSVFGRFDVRYGGDSRQSRIDPTLRRPQLLEFNADTPTSLPESAYVQWEWFRETGQGADQWNSIFERLTRAWERNLGLIEKHLRHEPVVYFACDGADRSGEDLFNTFMMRDACTQVTDGGHPRYRTRSIMMNQITLDEATGGFYEGDPADGRHIDVLFKLYPWEWLVHDDFGRAAFADMARPGGTVWIEAPYKMLWSNKGLLPVLWQLFGTDPARSPLILPAYFEDDDVPGWMQESHVRKPLLSREGANISIYEDGRTLVSTGGDYGAEGFVLQSYAPLPDFPGPDGSHHPVLGLWMVDGEPAGLGIRESAGLITDNQSHFVPHVVGHGSPTQQGA</sequence>
<proteinExistence type="predicted"/>
<organism evidence="7 8">
    <name type="scientific">Klenkia marina</name>
    <dbReference type="NCBI Taxonomy" id="1960309"/>
    <lineage>
        <taxon>Bacteria</taxon>
        <taxon>Bacillati</taxon>
        <taxon>Actinomycetota</taxon>
        <taxon>Actinomycetes</taxon>
        <taxon>Geodermatophilales</taxon>
        <taxon>Geodermatophilaceae</taxon>
        <taxon>Klenkia</taxon>
    </lineage>
</organism>
<keyword evidence="2" id="KW-0479">Metal-binding</keyword>
<evidence type="ECO:0000313" key="7">
    <source>
        <dbReference type="EMBL" id="SCX39746.1"/>
    </source>
</evidence>
<dbReference type="SUPFAM" id="SSF56059">
    <property type="entry name" value="Glutathione synthetase ATP-binding domain-like"/>
    <property type="match status" value="1"/>
</dbReference>
<name>A0A1G4XF45_9ACTN</name>
<accession>A0A1G4XF45</accession>